<evidence type="ECO:0000313" key="2">
    <source>
        <dbReference type="Proteomes" id="UP000650081"/>
    </source>
</evidence>
<dbReference type="SUPFAM" id="SSF53335">
    <property type="entry name" value="S-adenosyl-L-methionine-dependent methyltransferases"/>
    <property type="match status" value="1"/>
</dbReference>
<name>A0A923TAU1_9BACT</name>
<accession>A0A923TAU1</accession>
<dbReference type="InterPro" id="IPR029063">
    <property type="entry name" value="SAM-dependent_MTases_sf"/>
</dbReference>
<keyword evidence="1" id="KW-0489">Methyltransferase</keyword>
<evidence type="ECO:0000313" key="1">
    <source>
        <dbReference type="EMBL" id="MBC6996834.1"/>
    </source>
</evidence>
<sequence>MLKRIYRFLHPRFQTLFLEYPVAFQPRYGHGAGPALAGVLAIIERGRERYRNEIQELTRYAPQLAAIKKSDALHNATEPIYNNGFLPGLDMAAIYGILARYRPARYVEIGSGNSTKVAHLARQQEQIDCEIISIDPAPRAEIDQLADRVLRVPFERCDLDLATFLQPGDVLFVDNSHRMLPNSDVTVFFLEVLPRLRPGVIVHIHDIFLPYDYDHELCQRFYSEQYALAIYLLAGPEKLDILLPNYFISEDPELAALTQPLWESPQLAGVEQHGTSFWFRVAG</sequence>
<organism evidence="1 2">
    <name type="scientific">Neolewinella lacunae</name>
    <dbReference type="NCBI Taxonomy" id="1517758"/>
    <lineage>
        <taxon>Bacteria</taxon>
        <taxon>Pseudomonadati</taxon>
        <taxon>Bacteroidota</taxon>
        <taxon>Saprospiria</taxon>
        <taxon>Saprospirales</taxon>
        <taxon>Lewinellaceae</taxon>
        <taxon>Neolewinella</taxon>
    </lineage>
</organism>
<reference evidence="1" key="1">
    <citation type="submission" date="2020-08" db="EMBL/GenBank/DDBJ databases">
        <title>Lewinella bacteria from marine environments.</title>
        <authorList>
            <person name="Zhong Y."/>
        </authorList>
    </citation>
    <scope>NUCLEOTIDE SEQUENCE</scope>
    <source>
        <strain evidence="1">KCTC 42187</strain>
    </source>
</reference>
<dbReference type="Gene3D" id="3.40.50.150">
    <property type="entry name" value="Vaccinia Virus protein VP39"/>
    <property type="match status" value="1"/>
</dbReference>
<dbReference type="RefSeq" id="WP_187468837.1">
    <property type="nucleotide sequence ID" value="NZ_JACSIT010000154.1"/>
</dbReference>
<gene>
    <name evidence="1" type="ORF">H9S92_21855</name>
</gene>
<dbReference type="GO" id="GO:0008168">
    <property type="term" value="F:methyltransferase activity"/>
    <property type="evidence" value="ECO:0007669"/>
    <property type="project" value="UniProtKB-KW"/>
</dbReference>
<dbReference type="Pfam" id="PF13578">
    <property type="entry name" value="Methyltransf_24"/>
    <property type="match status" value="1"/>
</dbReference>
<comment type="caution">
    <text evidence="1">The sequence shown here is derived from an EMBL/GenBank/DDBJ whole genome shotgun (WGS) entry which is preliminary data.</text>
</comment>
<dbReference type="Proteomes" id="UP000650081">
    <property type="component" value="Unassembled WGS sequence"/>
</dbReference>
<keyword evidence="1" id="KW-0808">Transferase</keyword>
<proteinExistence type="predicted"/>
<dbReference type="EMBL" id="JACSIT010000154">
    <property type="protein sequence ID" value="MBC6996834.1"/>
    <property type="molecule type" value="Genomic_DNA"/>
</dbReference>
<dbReference type="AlphaFoldDB" id="A0A923TAU1"/>
<dbReference type="GO" id="GO:0032259">
    <property type="term" value="P:methylation"/>
    <property type="evidence" value="ECO:0007669"/>
    <property type="project" value="UniProtKB-KW"/>
</dbReference>
<keyword evidence="2" id="KW-1185">Reference proteome</keyword>
<protein>
    <submittedName>
        <fullName evidence="1">Class I SAM-dependent methyltransferase</fullName>
    </submittedName>
</protein>